<name>A0ACB7YB62_9ERIC</name>
<protein>
    <submittedName>
        <fullName evidence="1">Uncharacterized protein</fullName>
    </submittedName>
</protein>
<dbReference type="Proteomes" id="UP000828048">
    <property type="component" value="Chromosome 8"/>
</dbReference>
<sequence length="368" mass="38571">MAEVPNQDPEVPLQDPQVQDQDRENPVPKKSKGRRKVNMAKMENKSNLQVTFSKRRSGLFKKASELVTLCGIDMALIVFSPGDKAFSFGHPSVDNIIDRFLTQTLPPPNPTDNIVVAQQNENVSLLNMQLTNAHAMLEAERRSHLEIDDARVVGQSQHRWEAPLEELSHDELLEFKSAMATLKVNVEKEVERLMQEQQQSLSSFGGGIGGALAFSSGPSFFEASSSVPPFSQFSAGSSSLRSGTGLPFSTWSVGGSSGISGALPPFPGDVSSCGPGGAGGSGNGVLFHPESSSFGCGSAPLGPSSFRRGGALQFSLGPSSFGRGDGSGDGGAMPPIGPSSSGRGRGRGQPPRSRSGGRGSNRGSGRGS</sequence>
<keyword evidence="2" id="KW-1185">Reference proteome</keyword>
<proteinExistence type="predicted"/>
<gene>
    <name evidence="1" type="ORF">Vadar_003248</name>
</gene>
<evidence type="ECO:0000313" key="2">
    <source>
        <dbReference type="Proteomes" id="UP000828048"/>
    </source>
</evidence>
<organism evidence="1 2">
    <name type="scientific">Vaccinium darrowii</name>
    <dbReference type="NCBI Taxonomy" id="229202"/>
    <lineage>
        <taxon>Eukaryota</taxon>
        <taxon>Viridiplantae</taxon>
        <taxon>Streptophyta</taxon>
        <taxon>Embryophyta</taxon>
        <taxon>Tracheophyta</taxon>
        <taxon>Spermatophyta</taxon>
        <taxon>Magnoliopsida</taxon>
        <taxon>eudicotyledons</taxon>
        <taxon>Gunneridae</taxon>
        <taxon>Pentapetalae</taxon>
        <taxon>asterids</taxon>
        <taxon>Ericales</taxon>
        <taxon>Ericaceae</taxon>
        <taxon>Vaccinioideae</taxon>
        <taxon>Vaccinieae</taxon>
        <taxon>Vaccinium</taxon>
    </lineage>
</organism>
<dbReference type="EMBL" id="CM037158">
    <property type="protein sequence ID" value="KAH7850808.1"/>
    <property type="molecule type" value="Genomic_DNA"/>
</dbReference>
<reference evidence="1 2" key="1">
    <citation type="journal article" date="2021" name="Hortic Res">
        <title>High-quality reference genome and annotation aids understanding of berry development for evergreen blueberry (Vaccinium darrowii).</title>
        <authorList>
            <person name="Yu J."/>
            <person name="Hulse-Kemp A.M."/>
            <person name="Babiker E."/>
            <person name="Staton M."/>
        </authorList>
    </citation>
    <scope>NUCLEOTIDE SEQUENCE [LARGE SCALE GENOMIC DNA]</scope>
    <source>
        <strain evidence="2">cv. NJ 8807/NJ 8810</strain>
        <tissue evidence="1">Young leaf</tissue>
    </source>
</reference>
<accession>A0ACB7YB62</accession>
<comment type="caution">
    <text evidence="1">The sequence shown here is derived from an EMBL/GenBank/DDBJ whole genome shotgun (WGS) entry which is preliminary data.</text>
</comment>
<evidence type="ECO:0000313" key="1">
    <source>
        <dbReference type="EMBL" id="KAH7850808.1"/>
    </source>
</evidence>